<evidence type="ECO:0000313" key="2">
    <source>
        <dbReference type="EMBL" id="RKO93910.1"/>
    </source>
</evidence>
<protein>
    <submittedName>
        <fullName evidence="2">Uncharacterized protein</fullName>
    </submittedName>
</protein>
<name>A0A4P9WRJ9_9FUNG</name>
<gene>
    <name evidence="2" type="ORF">BDK51DRAFT_40326</name>
</gene>
<feature type="region of interest" description="Disordered" evidence="1">
    <location>
        <begin position="227"/>
        <end position="261"/>
    </location>
</feature>
<evidence type="ECO:0000313" key="3">
    <source>
        <dbReference type="Proteomes" id="UP000269721"/>
    </source>
</evidence>
<proteinExistence type="predicted"/>
<reference evidence="3" key="1">
    <citation type="journal article" date="2018" name="Nat. Microbiol.">
        <title>Leveraging single-cell genomics to expand the fungal tree of life.</title>
        <authorList>
            <person name="Ahrendt S.R."/>
            <person name="Quandt C.A."/>
            <person name="Ciobanu D."/>
            <person name="Clum A."/>
            <person name="Salamov A."/>
            <person name="Andreopoulos B."/>
            <person name="Cheng J.F."/>
            <person name="Woyke T."/>
            <person name="Pelin A."/>
            <person name="Henrissat B."/>
            <person name="Reynolds N.K."/>
            <person name="Benny G.L."/>
            <person name="Smith M.E."/>
            <person name="James T.Y."/>
            <person name="Grigoriev I.V."/>
        </authorList>
    </citation>
    <scope>NUCLEOTIDE SEQUENCE [LARGE SCALE GENOMIC DNA]</scope>
</reference>
<dbReference type="Proteomes" id="UP000269721">
    <property type="component" value="Unassembled WGS sequence"/>
</dbReference>
<dbReference type="EMBL" id="KZ994075">
    <property type="protein sequence ID" value="RKO93910.1"/>
    <property type="molecule type" value="Genomic_DNA"/>
</dbReference>
<evidence type="ECO:0000256" key="1">
    <source>
        <dbReference type="SAM" id="MobiDB-lite"/>
    </source>
</evidence>
<accession>A0A4P9WRJ9</accession>
<dbReference type="AlphaFoldDB" id="A0A4P9WRJ9"/>
<sequence>MISKCTCLDHLASGSLHIRSGYAPLLTFSASTRSTRTLLLTGLMSTSNSATLFDRLTTTIQPFTAKNHFGMFKKRIINYVKNHNCYWYIVKDPVDHIKPEPVLPANTSAAEKAAQKLTLAKRKATGVTKVNNADFFLANQRSIHIITSTLFYHVISRIKGLDSPLDLWHSLIPDYKGTFSDVLFLHEQSTSSASMTWAPNSTTWARSQQPTHKAECTSTPKHAMALTSEQSSFDTRPSPRGSPATWPAATSPPPTNTTRASTVAVTRPATATSVANAAIFAMSVANWKCHHIGRHEQDCHEKARVVQAQQVCTNFDINIDNSVNTLMIKGWYVHTRPAGKLRSVPVSSLLHALAMAIAPHAIAHPTA</sequence>
<keyword evidence="3" id="KW-1185">Reference proteome</keyword>
<organism evidence="2 3">
    <name type="scientific">Blyttiomyces helicus</name>
    <dbReference type="NCBI Taxonomy" id="388810"/>
    <lineage>
        <taxon>Eukaryota</taxon>
        <taxon>Fungi</taxon>
        <taxon>Fungi incertae sedis</taxon>
        <taxon>Chytridiomycota</taxon>
        <taxon>Chytridiomycota incertae sedis</taxon>
        <taxon>Chytridiomycetes</taxon>
        <taxon>Chytridiomycetes incertae sedis</taxon>
        <taxon>Blyttiomyces</taxon>
    </lineage>
</organism>